<gene>
    <name evidence="2" type="ORF">RIF25_04610</name>
</gene>
<feature type="transmembrane region" description="Helical" evidence="1">
    <location>
        <begin position="6"/>
        <end position="29"/>
    </location>
</feature>
<dbReference type="AlphaFoldDB" id="A0AAE4FQ43"/>
<keyword evidence="1" id="KW-0812">Transmembrane</keyword>
<organism evidence="2 3">
    <name type="scientific">Pseudocalidococcus azoricus BACA0444</name>
    <dbReference type="NCBI Taxonomy" id="2918990"/>
    <lineage>
        <taxon>Bacteria</taxon>
        <taxon>Bacillati</taxon>
        <taxon>Cyanobacteriota</taxon>
        <taxon>Cyanophyceae</taxon>
        <taxon>Acaryochloridales</taxon>
        <taxon>Thermosynechococcaceae</taxon>
        <taxon>Pseudocalidococcus</taxon>
        <taxon>Pseudocalidococcus azoricus</taxon>
    </lineage>
</organism>
<comment type="caution">
    <text evidence="2">The sequence shown here is derived from an EMBL/GenBank/DDBJ whole genome shotgun (WGS) entry which is preliminary data.</text>
</comment>
<proteinExistence type="predicted"/>
<keyword evidence="3" id="KW-1185">Reference proteome</keyword>
<keyword evidence="1" id="KW-1133">Transmembrane helix</keyword>
<evidence type="ECO:0000256" key="1">
    <source>
        <dbReference type="SAM" id="Phobius"/>
    </source>
</evidence>
<reference evidence="3" key="1">
    <citation type="submission" date="2023-07" db="EMBL/GenBank/DDBJ databases">
        <authorList>
            <person name="Luz R."/>
            <person name="Cordeiro R."/>
            <person name="Fonseca A."/>
            <person name="Goncalves V."/>
        </authorList>
    </citation>
    <scope>NUCLEOTIDE SEQUENCE [LARGE SCALE GENOMIC DNA]</scope>
    <source>
        <strain evidence="3">BACA0444</strain>
    </source>
</reference>
<evidence type="ECO:0000313" key="2">
    <source>
        <dbReference type="EMBL" id="MDS3860086.1"/>
    </source>
</evidence>
<evidence type="ECO:0000313" key="3">
    <source>
        <dbReference type="Proteomes" id="UP001268256"/>
    </source>
</evidence>
<dbReference type="EMBL" id="JAVMIP010000002">
    <property type="protein sequence ID" value="MDS3860086.1"/>
    <property type="molecule type" value="Genomic_DNA"/>
</dbReference>
<name>A0AAE4FQ43_9CYAN</name>
<protein>
    <submittedName>
        <fullName evidence="2">Uncharacterized protein</fullName>
    </submittedName>
</protein>
<dbReference type="RefSeq" id="WP_322877369.1">
    <property type="nucleotide sequence ID" value="NZ_JAVMIP010000002.1"/>
</dbReference>
<sequence length="52" mass="6028">METSVVNVLILVALGLLLAITGGISYLTFAEWRDRRRLDREQKEQRVKGKRK</sequence>
<keyword evidence="1" id="KW-0472">Membrane</keyword>
<dbReference type="Proteomes" id="UP001268256">
    <property type="component" value="Unassembled WGS sequence"/>
</dbReference>
<accession>A0AAE4FQ43</accession>